<reference evidence="4" key="1">
    <citation type="journal article" date="2016" name="Nat. Commun.">
        <title>Genome analysis of three Pneumocystis species reveals adaptation mechanisms to life exclusively in mammalian hosts.</title>
        <authorList>
            <person name="Ma L."/>
            <person name="Chen Z."/>
            <person name="Huang D.W."/>
            <person name="Kutty G."/>
            <person name="Ishihara M."/>
            <person name="Wang H."/>
            <person name="Abouelleil A."/>
            <person name="Bishop L."/>
            <person name="Davey E."/>
            <person name="Deng R."/>
            <person name="Deng X."/>
            <person name="Fan L."/>
            <person name="Fantoni G."/>
            <person name="Fitzgerald M."/>
            <person name="Gogineni E."/>
            <person name="Goldberg J.M."/>
            <person name="Handley G."/>
            <person name="Hu X."/>
            <person name="Huber C."/>
            <person name="Jiao X."/>
            <person name="Jones K."/>
            <person name="Levin J.Z."/>
            <person name="Liu Y."/>
            <person name="Macdonald P."/>
            <person name="Melnikov A."/>
            <person name="Raley C."/>
            <person name="Sassi M."/>
            <person name="Sherman B.T."/>
            <person name="Song X."/>
            <person name="Sykes S."/>
            <person name="Tran B."/>
            <person name="Walsh L."/>
            <person name="Xia Y."/>
            <person name="Yang J."/>
            <person name="Young S."/>
            <person name="Zeng Q."/>
            <person name="Zheng X."/>
            <person name="Stephens R."/>
            <person name="Nusbaum C."/>
            <person name="Birren B.W."/>
            <person name="Azadi P."/>
            <person name="Lempicki R.A."/>
            <person name="Cuomo C.A."/>
            <person name="Kovacs J.A."/>
        </authorList>
    </citation>
    <scope>NUCLEOTIDE SEQUENCE [LARGE SCALE GENOMIC DNA]</scope>
    <source>
        <strain evidence="4">B123</strain>
    </source>
</reference>
<feature type="transmembrane region" description="Helical" evidence="1">
    <location>
        <begin position="1053"/>
        <end position="1077"/>
    </location>
</feature>
<evidence type="ECO:0000256" key="1">
    <source>
        <dbReference type="SAM" id="Phobius"/>
    </source>
</evidence>
<dbReference type="VEuPathDB" id="FungiDB:PNEG_02321"/>
<evidence type="ECO:0000313" key="3">
    <source>
        <dbReference type="EMBL" id="EMR09372.1"/>
    </source>
</evidence>
<feature type="signal peptide" evidence="2">
    <location>
        <begin position="1"/>
        <end position="17"/>
    </location>
</feature>
<accession>M7NQ34</accession>
<evidence type="ECO:0008006" key="5">
    <source>
        <dbReference type="Google" id="ProtNLM"/>
    </source>
</evidence>
<proteinExistence type="predicted"/>
<dbReference type="OrthoDB" id="10359233at2759"/>
<dbReference type="Pfam" id="PF02349">
    <property type="entry name" value="MSG"/>
    <property type="match status" value="3"/>
</dbReference>
<keyword evidence="1" id="KW-1133">Transmembrane helix</keyword>
<sequence>MSSFLFLIFIFVLSVLSKNIDFVKDLNKLELDTRSDSYRAFWIDFNFEYDENIILYLILKKNVFDKNLCKKTLENRCSELLEVIPELKNVCDGELSKKCEELQSLKPIMNNCTEFEIQLTKISFLEKNYCNIYIERCILFENVCPNKISDKCNELREICYKKQHEEIADIALLRVFPNFSIELCESSIQEYCLKLSQESDQLVLRCLKWKSTCQQLMKVSQDINIYLKKEIKSIIKNVSERMYEKDVEDIDKLKKDCHQFLRDCNLYVSDFINYPQNIDKNNELSLLCFQLRKICENSGIIVIFYNLFNPIESDVSLSTKIDLNGLHKKAAESGIIVNKRMGDLRDYHLLALLIHSNIDIENKCKKIVKNNCSSIEYFHKDLEKMCLYYKDNNNDMLNCLVLKSKLRNLCKDLSTKLKKIFHSNNKDKGEFAIRDNYFLVNDEDCKSLLSLCFYIGECCEDQYLDKLMCRNLTSICYHKARLRSSYNFMRNVLRGNIYESSDTMEKSNCINKLINICRNSLHQYRGELLELCLSPKKTCSELIKDTRRKCSLLKKELDINSIQFSLERCDVLESSCEELSEDCITDIGLSCYVFQKYCEELRTRIELKNKLLQEKNNSLSKQLFCVERLNNFCTDMIKEANATFMGLCIQLENTCKAIAFSIMRHCTQFQKNFEKYGILFKIQNKTITFYDCKLWKPYCDMLKNNCQGSSFLQSCSLLNEVCEDYYRTEFIELSLMFELNGYLKEQEICMSDLSKRCNMWNQANNKTFQSLCNTLKNDQGLGLCKKLQVHLQKQCIFLDFNLRNFYVSLLAKEKLYKEKKKKATNSTKEVVGLSNSSLIRNFTEQNNYGIWLNKLYVIAFQDVADLLDTEIQVIKDCNRISSETIFKDDCVDIQDLYKKILEFCDSFRSYISNQSWLFTLPVFSTFTSTSIETSMLTNTDYSIKETITETLTSTESSFTVTHTEILPSTVTHTEILPSTVTHTEIIPSTVAYTESLSSTITYTQFIKGWSTLTEKLTETVTVTITLASLTTFIHKTYFPIESRKNFEASYYNFSYLFILFSFFIIIILCIFNFFLFLHKYFFVK</sequence>
<name>M7NQ34_PNEMU</name>
<dbReference type="EMBL" id="AFWA02000013">
    <property type="protein sequence ID" value="EMR09372.1"/>
    <property type="molecule type" value="Genomic_DNA"/>
</dbReference>
<dbReference type="RefSeq" id="XP_007874321.1">
    <property type="nucleotide sequence ID" value="XM_007876130.1"/>
</dbReference>
<protein>
    <recommendedName>
        <fullName evidence="5">Major surface glycoprotein 2 C-terminal domain-containing protein</fullName>
    </recommendedName>
</protein>
<evidence type="ECO:0000256" key="2">
    <source>
        <dbReference type="SAM" id="SignalP"/>
    </source>
</evidence>
<dbReference type="AlphaFoldDB" id="M7NQ34"/>
<dbReference type="HOGENOM" id="CLU_010455_0_0_1"/>
<comment type="caution">
    <text evidence="3">The sequence shown here is derived from an EMBL/GenBank/DDBJ whole genome shotgun (WGS) entry which is preliminary data.</text>
</comment>
<keyword evidence="4" id="KW-1185">Reference proteome</keyword>
<gene>
    <name evidence="3" type="ORF">PNEG_02321</name>
</gene>
<keyword evidence="1" id="KW-0472">Membrane</keyword>
<organism evidence="3 4">
    <name type="scientific">Pneumocystis murina (strain B123)</name>
    <name type="common">Mouse pneumocystis pneumonia agent</name>
    <name type="synonym">Pneumocystis carinii f. sp. muris</name>
    <dbReference type="NCBI Taxonomy" id="1069680"/>
    <lineage>
        <taxon>Eukaryota</taxon>
        <taxon>Fungi</taxon>
        <taxon>Dikarya</taxon>
        <taxon>Ascomycota</taxon>
        <taxon>Taphrinomycotina</taxon>
        <taxon>Pneumocystomycetes</taxon>
        <taxon>Pneumocystaceae</taxon>
        <taxon>Pneumocystis</taxon>
    </lineage>
</organism>
<evidence type="ECO:0000313" key="4">
    <source>
        <dbReference type="Proteomes" id="UP000011958"/>
    </source>
</evidence>
<feature type="chain" id="PRO_5004082422" description="Major surface glycoprotein 2 C-terminal domain-containing protein" evidence="2">
    <location>
        <begin position="18"/>
        <end position="1084"/>
    </location>
</feature>
<dbReference type="InterPro" id="IPR003330">
    <property type="entry name" value="MSG"/>
</dbReference>
<dbReference type="GeneID" id="19896014"/>
<keyword evidence="1" id="KW-0812">Transmembrane</keyword>
<dbReference type="Proteomes" id="UP000011958">
    <property type="component" value="Unassembled WGS sequence"/>
</dbReference>
<keyword evidence="2" id="KW-0732">Signal</keyword>
<dbReference type="STRING" id="1069680.M7NQ34"/>